<feature type="domain" description="Phage head morphogenesis" evidence="1">
    <location>
        <begin position="122"/>
        <end position="230"/>
    </location>
</feature>
<dbReference type="NCBIfam" id="TIGR01641">
    <property type="entry name" value="phageSPP1_gp7"/>
    <property type="match status" value="1"/>
</dbReference>
<proteinExistence type="predicted"/>
<evidence type="ECO:0000259" key="1">
    <source>
        <dbReference type="Pfam" id="PF04233"/>
    </source>
</evidence>
<dbReference type="Proteomes" id="UP000494120">
    <property type="component" value="Unassembled WGS sequence"/>
</dbReference>
<evidence type="ECO:0000313" key="2">
    <source>
        <dbReference type="EMBL" id="VWC90050.1"/>
    </source>
</evidence>
<evidence type="ECO:0000313" key="3">
    <source>
        <dbReference type="Proteomes" id="UP000494120"/>
    </source>
</evidence>
<comment type="caution">
    <text evidence="2">The sequence shown here is derived from an EMBL/GenBank/DDBJ whole genome shotgun (WGS) entry which is preliminary data.</text>
</comment>
<organism evidence="2 3">
    <name type="scientific">Burkholderia aenigmatica</name>
    <dbReference type="NCBI Taxonomy" id="2015348"/>
    <lineage>
        <taxon>Bacteria</taxon>
        <taxon>Pseudomonadati</taxon>
        <taxon>Pseudomonadota</taxon>
        <taxon>Betaproteobacteria</taxon>
        <taxon>Burkholderiales</taxon>
        <taxon>Burkholderiaceae</taxon>
        <taxon>Burkholderia</taxon>
        <taxon>Burkholderia cepacia complex</taxon>
    </lineage>
</organism>
<gene>
    <name evidence="2" type="ORF">BLA17378_04506</name>
</gene>
<dbReference type="Pfam" id="PF04233">
    <property type="entry name" value="Phage_Mu_F"/>
    <property type="match status" value="1"/>
</dbReference>
<name>A0ABY6XZV0_9BURK</name>
<dbReference type="InterPro" id="IPR006528">
    <property type="entry name" value="Phage_head_morphogenesis_dom"/>
</dbReference>
<accession>A0ABY6XZV0</accession>
<sequence>MMHRSLIYFIQAQYRANPPPSLAQDAGWESFRDGSPANAMRRAMHRMSRRWLKAFDKGAEDLAKYFVDRAAGATDIQLREVLKKAGFTVQFRTTADVNNAMQAAIGENVGLIRSIASEHLTQVEGIVMRSMQNGRDLATLTKELTERYDVTKRRASLIAHDQSNKMTAVINRTRQNELGITEAIWMHSHAGKEPRPSHVAANGKKFDINKGMYLDGEWVLPGQAINCRCTSKSIIPGLED</sequence>
<protein>
    <submittedName>
        <fullName evidence="2">Phage head morphogenesis protein</fullName>
    </submittedName>
</protein>
<reference evidence="2 3" key="1">
    <citation type="submission" date="2019-09" db="EMBL/GenBank/DDBJ databases">
        <authorList>
            <person name="Depoorter E."/>
        </authorList>
    </citation>
    <scope>NUCLEOTIDE SEQUENCE [LARGE SCALE GENOMIC DNA]</scope>
    <source>
        <strain evidence="2 3">R-17378</strain>
    </source>
</reference>
<dbReference type="EMBL" id="CABVQG010000016">
    <property type="protein sequence ID" value="VWC90050.1"/>
    <property type="molecule type" value="Genomic_DNA"/>
</dbReference>
<dbReference type="RefSeq" id="WP_217481394.1">
    <property type="nucleotide sequence ID" value="NZ_CABVQG010000016.1"/>
</dbReference>
<keyword evidence="3" id="KW-1185">Reference proteome</keyword>